<proteinExistence type="predicted"/>
<feature type="transmembrane region" description="Helical" evidence="1">
    <location>
        <begin position="158"/>
        <end position="179"/>
    </location>
</feature>
<evidence type="ECO:0000256" key="1">
    <source>
        <dbReference type="SAM" id="Phobius"/>
    </source>
</evidence>
<accession>C1DYC3</accession>
<dbReference type="RefSeq" id="XP_002499663.1">
    <property type="nucleotide sequence ID" value="XM_002499617.1"/>
</dbReference>
<dbReference type="SUPFAM" id="SSF48452">
    <property type="entry name" value="TPR-like"/>
    <property type="match status" value="1"/>
</dbReference>
<dbReference type="InterPro" id="IPR011990">
    <property type="entry name" value="TPR-like_helical_dom_sf"/>
</dbReference>
<dbReference type="InParanoid" id="C1DYC3"/>
<dbReference type="InterPro" id="IPR028061">
    <property type="entry name" value="Fis1_TPR_C"/>
</dbReference>
<dbReference type="PANTHER" id="PTHR13247:SF0">
    <property type="entry name" value="MITOCHONDRIAL FISSION 1 PROTEIN"/>
    <property type="match status" value="1"/>
</dbReference>
<dbReference type="GO" id="GO:0000422">
    <property type="term" value="P:autophagy of mitochondrion"/>
    <property type="evidence" value="ECO:0007669"/>
    <property type="project" value="TreeGrafter"/>
</dbReference>
<keyword evidence="3" id="KW-1185">Reference proteome</keyword>
<evidence type="ECO:0000313" key="3">
    <source>
        <dbReference type="Proteomes" id="UP000002009"/>
    </source>
</evidence>
<dbReference type="FunCoup" id="C1DYC3">
    <property type="interactions" value="1528"/>
</dbReference>
<dbReference type="GO" id="GO:0005778">
    <property type="term" value="C:peroxisomal membrane"/>
    <property type="evidence" value="ECO:0007669"/>
    <property type="project" value="TreeGrafter"/>
</dbReference>
<dbReference type="Proteomes" id="UP000002009">
    <property type="component" value="Chromosome 2"/>
</dbReference>
<dbReference type="GeneID" id="8240858"/>
<name>C1DYC3_MICCC</name>
<dbReference type="eggNOG" id="KOG3364">
    <property type="taxonomic scope" value="Eukaryota"/>
</dbReference>
<dbReference type="OrthoDB" id="421154at2759"/>
<keyword evidence="1" id="KW-0812">Transmembrane</keyword>
<dbReference type="Pfam" id="PF14853">
    <property type="entry name" value="Fis1_TPR_C"/>
    <property type="match status" value="1"/>
</dbReference>
<dbReference type="OMA" id="ADEFPLC"/>
<dbReference type="EMBL" id="CP001323">
    <property type="protein sequence ID" value="ACO60921.1"/>
    <property type="molecule type" value="Genomic_DNA"/>
</dbReference>
<keyword evidence="1" id="KW-0472">Membrane</keyword>
<dbReference type="STRING" id="296587.C1DYC3"/>
<sequence>MALPNNFAEGLMSFKQGIKDMKRIFNPTGPGLPEADAAMVADAERLYAEATASTSDSSEETKRAHDEARFRLAWALAHSKKPGHAARAVDLLLPGAHQWCESVLPRDRRYIAAVAHFNDGDYLAARNACEESLSHDPECRQATSLLAAIEDRIAADGVIGIGALGVGAAVLGGVVATLASSRR</sequence>
<dbReference type="Gene3D" id="1.25.40.10">
    <property type="entry name" value="Tetratricopeptide repeat domain"/>
    <property type="match status" value="1"/>
</dbReference>
<organism evidence="2 3">
    <name type="scientific">Micromonas commoda (strain RCC299 / NOUM17 / CCMP2709)</name>
    <name type="common">Picoplanktonic green alga</name>
    <dbReference type="NCBI Taxonomy" id="296587"/>
    <lineage>
        <taxon>Eukaryota</taxon>
        <taxon>Viridiplantae</taxon>
        <taxon>Chlorophyta</taxon>
        <taxon>Mamiellophyceae</taxon>
        <taxon>Mamiellales</taxon>
        <taxon>Mamiellaceae</taxon>
        <taxon>Micromonas</taxon>
    </lineage>
</organism>
<gene>
    <name evidence="2" type="ORF">MICPUN_55989</name>
</gene>
<reference evidence="2 3" key="1">
    <citation type="journal article" date="2009" name="Science">
        <title>Green evolution and dynamic adaptations revealed by genomes of the marine picoeukaryotes Micromonas.</title>
        <authorList>
            <person name="Worden A.Z."/>
            <person name="Lee J.H."/>
            <person name="Mock T."/>
            <person name="Rouze P."/>
            <person name="Simmons M.P."/>
            <person name="Aerts A.L."/>
            <person name="Allen A.E."/>
            <person name="Cuvelier M.L."/>
            <person name="Derelle E."/>
            <person name="Everett M.V."/>
            <person name="Foulon E."/>
            <person name="Grimwood J."/>
            <person name="Gundlach H."/>
            <person name="Henrissat B."/>
            <person name="Napoli C."/>
            <person name="McDonald S.M."/>
            <person name="Parker M.S."/>
            <person name="Rombauts S."/>
            <person name="Salamov A."/>
            <person name="Von Dassow P."/>
            <person name="Badger J.H."/>
            <person name="Coutinho P.M."/>
            <person name="Demir E."/>
            <person name="Dubchak I."/>
            <person name="Gentemann C."/>
            <person name="Eikrem W."/>
            <person name="Gready J.E."/>
            <person name="John U."/>
            <person name="Lanier W."/>
            <person name="Lindquist E.A."/>
            <person name="Lucas S."/>
            <person name="Mayer K.F."/>
            <person name="Moreau H."/>
            <person name="Not F."/>
            <person name="Otillar R."/>
            <person name="Panaud O."/>
            <person name="Pangilinan J."/>
            <person name="Paulsen I."/>
            <person name="Piegu B."/>
            <person name="Poliakov A."/>
            <person name="Robbens S."/>
            <person name="Schmutz J."/>
            <person name="Toulza E."/>
            <person name="Wyss T."/>
            <person name="Zelensky A."/>
            <person name="Zhou K."/>
            <person name="Armbrust E.V."/>
            <person name="Bhattacharya D."/>
            <person name="Goodenough U.W."/>
            <person name="Van de Peer Y."/>
            <person name="Grigoriev I.V."/>
        </authorList>
    </citation>
    <scope>NUCLEOTIDE SEQUENCE [LARGE SCALE GENOMIC DNA]</scope>
    <source>
        <strain evidence="3">RCC299 / NOUM17</strain>
    </source>
</reference>
<dbReference type="KEGG" id="mis:MICPUN_55989"/>
<dbReference type="GO" id="GO:0016559">
    <property type="term" value="P:peroxisome fission"/>
    <property type="evidence" value="ECO:0007669"/>
    <property type="project" value="TreeGrafter"/>
</dbReference>
<dbReference type="PANTHER" id="PTHR13247">
    <property type="entry name" value="TETRATRICOPEPTIDE REPEAT PROTEIN 11 TPR REPEAT PROTEIN 11"/>
    <property type="match status" value="1"/>
</dbReference>
<dbReference type="GO" id="GO:0000266">
    <property type="term" value="P:mitochondrial fission"/>
    <property type="evidence" value="ECO:0007669"/>
    <property type="project" value="InterPro"/>
</dbReference>
<dbReference type="InterPro" id="IPR016543">
    <property type="entry name" value="Fis1"/>
</dbReference>
<dbReference type="AlphaFoldDB" id="C1DYC3"/>
<protein>
    <recommendedName>
        <fullName evidence="4">Mitochondrial fission 1 protein</fullName>
    </recommendedName>
</protein>
<evidence type="ECO:0008006" key="4">
    <source>
        <dbReference type="Google" id="ProtNLM"/>
    </source>
</evidence>
<dbReference type="GO" id="GO:0005741">
    <property type="term" value="C:mitochondrial outer membrane"/>
    <property type="evidence" value="ECO:0007669"/>
    <property type="project" value="TreeGrafter"/>
</dbReference>
<evidence type="ECO:0000313" key="2">
    <source>
        <dbReference type="EMBL" id="ACO60921.1"/>
    </source>
</evidence>
<keyword evidence="1" id="KW-1133">Transmembrane helix</keyword>